<name>A0A6J5LHF6_9CAUD</name>
<reference evidence="1" key="1">
    <citation type="submission" date="2020-04" db="EMBL/GenBank/DDBJ databases">
        <authorList>
            <person name="Chiriac C."/>
            <person name="Salcher M."/>
            <person name="Ghai R."/>
            <person name="Kavagutti S V."/>
        </authorList>
    </citation>
    <scope>NUCLEOTIDE SEQUENCE</scope>
</reference>
<dbReference type="EMBL" id="LR796266">
    <property type="protein sequence ID" value="CAB4132340.1"/>
    <property type="molecule type" value="Genomic_DNA"/>
</dbReference>
<evidence type="ECO:0000313" key="1">
    <source>
        <dbReference type="EMBL" id="CAB4132340.1"/>
    </source>
</evidence>
<protein>
    <submittedName>
        <fullName evidence="1">Uncharacterized protein</fullName>
    </submittedName>
</protein>
<sequence length="128" mass="13972">MTKDTSQQPADTSPTIVDNVDLVITNVKANKSNVADEGAWIDKLIYGVMLEQQAITIGHTSILGIDPDTMSGKEKRVRSEDAIAEISRRMAITESDLAWCLGKLRGLGYPAEQLEAKYGFTAQSQEEA</sequence>
<organism evidence="1">
    <name type="scientific">uncultured Caudovirales phage</name>
    <dbReference type="NCBI Taxonomy" id="2100421"/>
    <lineage>
        <taxon>Viruses</taxon>
        <taxon>Duplodnaviria</taxon>
        <taxon>Heunggongvirae</taxon>
        <taxon>Uroviricota</taxon>
        <taxon>Caudoviricetes</taxon>
        <taxon>Peduoviridae</taxon>
        <taxon>Maltschvirus</taxon>
        <taxon>Maltschvirus maltsch</taxon>
    </lineage>
</organism>
<proteinExistence type="predicted"/>
<accession>A0A6J5LHF6</accession>
<gene>
    <name evidence="1" type="ORF">UFOVP253_7</name>
</gene>